<reference evidence="1 2" key="1">
    <citation type="submission" date="2020-07" db="EMBL/GenBank/DDBJ databases">
        <title>Bradyrhizobium diversity isolated from nodules of indigenous legumes of Western Australia.</title>
        <authorList>
            <person name="Klepa M.S."/>
        </authorList>
    </citation>
    <scope>NUCLEOTIDE SEQUENCE [LARGE SCALE GENOMIC DNA]</scope>
    <source>
        <strain evidence="1 2">CNPSo 4019</strain>
    </source>
</reference>
<dbReference type="EMBL" id="JACEGD010000005">
    <property type="protein sequence ID" value="MBH5385896.1"/>
    <property type="molecule type" value="Genomic_DNA"/>
</dbReference>
<evidence type="ECO:0000313" key="2">
    <source>
        <dbReference type="Proteomes" id="UP001194539"/>
    </source>
</evidence>
<gene>
    <name evidence="1" type="ORF">H1B27_06300</name>
</gene>
<organism evidence="1 2">
    <name type="scientific">Bradyrhizobium diversitatis</name>
    <dbReference type="NCBI Taxonomy" id="2755406"/>
    <lineage>
        <taxon>Bacteria</taxon>
        <taxon>Pseudomonadati</taxon>
        <taxon>Pseudomonadota</taxon>
        <taxon>Alphaproteobacteria</taxon>
        <taxon>Hyphomicrobiales</taxon>
        <taxon>Nitrobacteraceae</taxon>
        <taxon>Bradyrhizobium</taxon>
    </lineage>
</organism>
<sequence>MAQRSSPDPDIVAVYIEPSPGVSDEQLQNAMKAAKVTDVSSLVPGMFSARMPASNIEALKSVADVEVMQRKLPR</sequence>
<dbReference type="RefSeq" id="WP_197965381.1">
    <property type="nucleotide sequence ID" value="NZ_JACEGD010000005.1"/>
</dbReference>
<keyword evidence="2" id="KW-1185">Reference proteome</keyword>
<proteinExistence type="predicted"/>
<comment type="caution">
    <text evidence="1">The sequence shown here is derived from an EMBL/GenBank/DDBJ whole genome shotgun (WGS) entry which is preliminary data.</text>
</comment>
<name>A0ABS0NY13_9BRAD</name>
<evidence type="ECO:0000313" key="1">
    <source>
        <dbReference type="EMBL" id="MBH5385896.1"/>
    </source>
</evidence>
<accession>A0ABS0NY13</accession>
<protein>
    <submittedName>
        <fullName evidence="1">Uncharacterized protein</fullName>
    </submittedName>
</protein>
<dbReference type="Proteomes" id="UP001194539">
    <property type="component" value="Unassembled WGS sequence"/>
</dbReference>